<evidence type="ECO:0000313" key="4">
    <source>
        <dbReference type="Proteomes" id="UP000325315"/>
    </source>
</evidence>
<evidence type="ECO:0000313" key="3">
    <source>
        <dbReference type="EMBL" id="KAA3475373.1"/>
    </source>
</evidence>
<evidence type="ECO:0000259" key="2">
    <source>
        <dbReference type="Pfam" id="PF13961"/>
    </source>
</evidence>
<feature type="compositionally biased region" description="Basic residues" evidence="1">
    <location>
        <begin position="157"/>
        <end position="166"/>
    </location>
</feature>
<dbReference type="Pfam" id="PF13961">
    <property type="entry name" value="DUF4219"/>
    <property type="match status" value="1"/>
</dbReference>
<dbReference type="Proteomes" id="UP000325315">
    <property type="component" value="Unassembled WGS sequence"/>
</dbReference>
<sequence length="166" mass="18978">MTKNNNTVSVSQPVILVFNGDNYEFWSIKMKTLFKSQELWDLVENRYPDDDGEAKLRENQKRDNKALFFIQQATLQMKSGESVQDYLTRAAAVLNQMKSYGEQVMDQTTIEKSHEARLNRINEKSDDKAFQVMGEPPKQQDNSRIATYRGGYCGRGGRGRGRGAGR</sequence>
<comment type="caution">
    <text evidence="3">The sequence shown here is derived from an EMBL/GenBank/DDBJ whole genome shotgun (WGS) entry which is preliminary data.</text>
</comment>
<dbReference type="PANTHER" id="PTHR35317">
    <property type="entry name" value="OS04G0629600 PROTEIN"/>
    <property type="match status" value="1"/>
</dbReference>
<dbReference type="OrthoDB" id="1000022at2759"/>
<name>A0A5B6W293_9ROSI</name>
<dbReference type="AlphaFoldDB" id="A0A5B6W293"/>
<proteinExistence type="predicted"/>
<dbReference type="EMBL" id="SMMG02000005">
    <property type="protein sequence ID" value="KAA3475373.1"/>
    <property type="molecule type" value="Genomic_DNA"/>
</dbReference>
<feature type="region of interest" description="Disordered" evidence="1">
    <location>
        <begin position="127"/>
        <end position="166"/>
    </location>
</feature>
<reference evidence="3" key="1">
    <citation type="submission" date="2019-08" db="EMBL/GenBank/DDBJ databases">
        <authorList>
            <person name="Liu F."/>
        </authorList>
    </citation>
    <scope>NUCLEOTIDE SEQUENCE [LARGE SCALE GENOMIC DNA]</scope>
    <source>
        <strain evidence="3">PA1801</strain>
        <tissue evidence="3">Leaf</tissue>
    </source>
</reference>
<feature type="domain" description="DUF4219" evidence="2">
    <location>
        <begin position="18"/>
        <end position="44"/>
    </location>
</feature>
<evidence type="ECO:0000256" key="1">
    <source>
        <dbReference type="SAM" id="MobiDB-lite"/>
    </source>
</evidence>
<keyword evidence="4" id="KW-1185">Reference proteome</keyword>
<organism evidence="3 4">
    <name type="scientific">Gossypium australe</name>
    <dbReference type="NCBI Taxonomy" id="47621"/>
    <lineage>
        <taxon>Eukaryota</taxon>
        <taxon>Viridiplantae</taxon>
        <taxon>Streptophyta</taxon>
        <taxon>Embryophyta</taxon>
        <taxon>Tracheophyta</taxon>
        <taxon>Spermatophyta</taxon>
        <taxon>Magnoliopsida</taxon>
        <taxon>eudicotyledons</taxon>
        <taxon>Gunneridae</taxon>
        <taxon>Pentapetalae</taxon>
        <taxon>rosids</taxon>
        <taxon>malvids</taxon>
        <taxon>Malvales</taxon>
        <taxon>Malvaceae</taxon>
        <taxon>Malvoideae</taxon>
        <taxon>Gossypium</taxon>
    </lineage>
</organism>
<accession>A0A5B6W293</accession>
<gene>
    <name evidence="3" type="ORF">EPI10_025561</name>
</gene>
<protein>
    <submittedName>
        <fullName evidence="3">UBN2 domain-containing protein</fullName>
    </submittedName>
</protein>
<dbReference type="PANTHER" id="PTHR35317:SF35">
    <property type="entry name" value="DUF4219 DOMAIN-CONTAINING PROTEIN"/>
    <property type="match status" value="1"/>
</dbReference>
<dbReference type="InterPro" id="IPR025314">
    <property type="entry name" value="DUF4219"/>
</dbReference>